<dbReference type="NCBIfam" id="TIGR00516">
    <property type="entry name" value="acpS"/>
    <property type="match status" value="1"/>
</dbReference>
<name>A0A926NTW0_9SPHI</name>
<organism evidence="10 11">
    <name type="scientific">Mucilaginibacter glaciei</name>
    <dbReference type="NCBI Taxonomy" id="2772109"/>
    <lineage>
        <taxon>Bacteria</taxon>
        <taxon>Pseudomonadati</taxon>
        <taxon>Bacteroidota</taxon>
        <taxon>Sphingobacteriia</taxon>
        <taxon>Sphingobacteriales</taxon>
        <taxon>Sphingobacteriaceae</taxon>
        <taxon>Mucilaginibacter</taxon>
    </lineage>
</organism>
<comment type="cofactor">
    <cofactor evidence="8">
        <name>Mg(2+)</name>
        <dbReference type="ChEBI" id="CHEBI:18420"/>
    </cofactor>
</comment>
<keyword evidence="7 8" id="KW-0275">Fatty acid biosynthesis</keyword>
<keyword evidence="2 8" id="KW-0808">Transferase</keyword>
<keyword evidence="1 8" id="KW-0444">Lipid biosynthesis</keyword>
<dbReference type="InterPro" id="IPR004568">
    <property type="entry name" value="Ppantetheine-prot_Trfase_dom"/>
</dbReference>
<comment type="catalytic activity">
    <reaction evidence="8">
        <text>apo-[ACP] + CoA = holo-[ACP] + adenosine 3',5'-bisphosphate + H(+)</text>
        <dbReference type="Rhea" id="RHEA:12068"/>
        <dbReference type="Rhea" id="RHEA-COMP:9685"/>
        <dbReference type="Rhea" id="RHEA-COMP:9690"/>
        <dbReference type="ChEBI" id="CHEBI:15378"/>
        <dbReference type="ChEBI" id="CHEBI:29999"/>
        <dbReference type="ChEBI" id="CHEBI:57287"/>
        <dbReference type="ChEBI" id="CHEBI:58343"/>
        <dbReference type="ChEBI" id="CHEBI:64479"/>
        <dbReference type="EC" id="2.7.8.7"/>
    </reaction>
</comment>
<dbReference type="SUPFAM" id="SSF56214">
    <property type="entry name" value="4'-phosphopantetheinyl transferase"/>
    <property type="match status" value="1"/>
</dbReference>
<feature type="binding site" evidence="8">
    <location>
        <position position="56"/>
    </location>
    <ligand>
        <name>Mg(2+)</name>
        <dbReference type="ChEBI" id="CHEBI:18420"/>
    </ligand>
</feature>
<keyword evidence="5 8" id="KW-0460">Magnesium</keyword>
<dbReference type="GO" id="GO:0000287">
    <property type="term" value="F:magnesium ion binding"/>
    <property type="evidence" value="ECO:0007669"/>
    <property type="project" value="UniProtKB-UniRule"/>
</dbReference>
<feature type="binding site" evidence="8">
    <location>
        <position position="8"/>
    </location>
    <ligand>
        <name>Mg(2+)</name>
        <dbReference type="ChEBI" id="CHEBI:18420"/>
    </ligand>
</feature>
<dbReference type="GO" id="GO:0008897">
    <property type="term" value="F:holo-[acyl-carrier-protein] synthase activity"/>
    <property type="evidence" value="ECO:0007669"/>
    <property type="project" value="UniProtKB-UniRule"/>
</dbReference>
<dbReference type="Pfam" id="PF01648">
    <property type="entry name" value="ACPS"/>
    <property type="match status" value="1"/>
</dbReference>
<keyword evidence="6 8" id="KW-0443">Lipid metabolism</keyword>
<evidence type="ECO:0000256" key="5">
    <source>
        <dbReference type="ARBA" id="ARBA00022842"/>
    </source>
</evidence>
<dbReference type="EC" id="2.7.8.7" evidence="8"/>
<comment type="similarity">
    <text evidence="8">Belongs to the P-Pant transferase superfamily. AcpS family.</text>
</comment>
<feature type="domain" description="4'-phosphopantetheinyl transferase" evidence="9">
    <location>
        <begin position="4"/>
        <end position="96"/>
    </location>
</feature>
<comment type="subcellular location">
    <subcellularLocation>
        <location evidence="8">Cytoplasm</location>
    </subcellularLocation>
</comment>
<dbReference type="AlphaFoldDB" id="A0A926NTW0"/>
<comment type="caution">
    <text evidence="10">The sequence shown here is derived from an EMBL/GenBank/DDBJ whole genome shotgun (WGS) entry which is preliminary data.</text>
</comment>
<dbReference type="HAMAP" id="MF_00101">
    <property type="entry name" value="AcpS"/>
    <property type="match status" value="1"/>
</dbReference>
<keyword evidence="4 8" id="KW-0276">Fatty acid metabolism</keyword>
<keyword evidence="3 8" id="KW-0479">Metal-binding</keyword>
<dbReference type="RefSeq" id="WP_191159829.1">
    <property type="nucleotide sequence ID" value="NZ_JACWMX010000001.1"/>
</dbReference>
<dbReference type="GO" id="GO:0005737">
    <property type="term" value="C:cytoplasm"/>
    <property type="evidence" value="ECO:0007669"/>
    <property type="project" value="UniProtKB-SubCell"/>
</dbReference>
<dbReference type="Gene3D" id="3.90.470.20">
    <property type="entry name" value="4'-phosphopantetheinyl transferase domain"/>
    <property type="match status" value="1"/>
</dbReference>
<comment type="function">
    <text evidence="8">Transfers the 4'-phosphopantetheine moiety from coenzyme A to a Ser of acyl-carrier-protein.</text>
</comment>
<accession>A0A926NTW0</accession>
<keyword evidence="8" id="KW-0963">Cytoplasm</keyword>
<evidence type="ECO:0000313" key="11">
    <source>
        <dbReference type="Proteomes" id="UP000619078"/>
    </source>
</evidence>
<dbReference type="InterPro" id="IPR002582">
    <property type="entry name" value="ACPS"/>
</dbReference>
<evidence type="ECO:0000256" key="3">
    <source>
        <dbReference type="ARBA" id="ARBA00022723"/>
    </source>
</evidence>
<dbReference type="InterPro" id="IPR008278">
    <property type="entry name" value="4-PPantetheinyl_Trfase_dom"/>
</dbReference>
<dbReference type="EMBL" id="JACWMX010000001">
    <property type="protein sequence ID" value="MBD1391669.1"/>
    <property type="molecule type" value="Genomic_DNA"/>
</dbReference>
<gene>
    <name evidence="8 10" type="primary">acpS</name>
    <name evidence="10" type="ORF">IDJ76_01035</name>
</gene>
<evidence type="ECO:0000256" key="2">
    <source>
        <dbReference type="ARBA" id="ARBA00022679"/>
    </source>
</evidence>
<evidence type="ECO:0000256" key="4">
    <source>
        <dbReference type="ARBA" id="ARBA00022832"/>
    </source>
</evidence>
<evidence type="ECO:0000256" key="8">
    <source>
        <dbReference type="HAMAP-Rule" id="MF_00101"/>
    </source>
</evidence>
<protein>
    <recommendedName>
        <fullName evidence="8">Holo-[acyl-carrier-protein] synthase</fullName>
        <shortName evidence="8">Holo-ACP synthase</shortName>
        <ecNumber evidence="8">2.7.8.7</ecNumber>
    </recommendedName>
    <alternativeName>
        <fullName evidence="8">4'-phosphopantetheinyl transferase AcpS</fullName>
    </alternativeName>
</protein>
<keyword evidence="11" id="KW-1185">Reference proteome</keyword>
<reference evidence="10" key="1">
    <citation type="submission" date="2020-09" db="EMBL/GenBank/DDBJ databases">
        <title>Novel species of Mucilaginibacter isolated from a glacier on the Tibetan Plateau.</title>
        <authorList>
            <person name="Liu Q."/>
            <person name="Xin Y.-H."/>
        </authorList>
    </citation>
    <scope>NUCLEOTIDE SEQUENCE</scope>
    <source>
        <strain evidence="10">ZB1P21</strain>
    </source>
</reference>
<dbReference type="GO" id="GO:0006633">
    <property type="term" value="P:fatty acid biosynthetic process"/>
    <property type="evidence" value="ECO:0007669"/>
    <property type="project" value="UniProtKB-UniRule"/>
</dbReference>
<proteinExistence type="inferred from homology"/>
<evidence type="ECO:0000256" key="7">
    <source>
        <dbReference type="ARBA" id="ARBA00023160"/>
    </source>
</evidence>
<evidence type="ECO:0000313" key="10">
    <source>
        <dbReference type="EMBL" id="MBD1391669.1"/>
    </source>
</evidence>
<sequence>MVVGVGIDLVDVERIANRISKTNGFRELVFSADEITYCEAQKNKFEHYAARFAAKEAFFKAMGTGWAAGTLFNEVGVIHNELGKPMFSFIGDTAKTISDMQLGTILLSLTHIKTVASAVVIIENNGNF</sequence>
<evidence type="ECO:0000256" key="1">
    <source>
        <dbReference type="ARBA" id="ARBA00022516"/>
    </source>
</evidence>
<dbReference type="NCBIfam" id="TIGR00556">
    <property type="entry name" value="pantethn_trn"/>
    <property type="match status" value="1"/>
</dbReference>
<dbReference type="InterPro" id="IPR037143">
    <property type="entry name" value="4-PPantetheinyl_Trfase_dom_sf"/>
</dbReference>
<evidence type="ECO:0000259" key="9">
    <source>
        <dbReference type="Pfam" id="PF01648"/>
    </source>
</evidence>
<evidence type="ECO:0000256" key="6">
    <source>
        <dbReference type="ARBA" id="ARBA00023098"/>
    </source>
</evidence>
<dbReference type="Proteomes" id="UP000619078">
    <property type="component" value="Unassembled WGS sequence"/>
</dbReference>